<proteinExistence type="predicted"/>
<protein>
    <submittedName>
        <fullName evidence="1">Uncharacterized protein</fullName>
    </submittedName>
</protein>
<keyword evidence="2" id="KW-1185">Reference proteome</keyword>
<evidence type="ECO:0000313" key="2">
    <source>
        <dbReference type="Proteomes" id="UP000800092"/>
    </source>
</evidence>
<accession>A0A6A6GWK7</accession>
<dbReference type="EMBL" id="ML991850">
    <property type="protein sequence ID" value="KAF2229988.1"/>
    <property type="molecule type" value="Genomic_DNA"/>
</dbReference>
<name>A0A6A6GWK7_VIRVR</name>
<gene>
    <name evidence="1" type="ORF">EV356DRAFT_520476</name>
</gene>
<reference evidence="1" key="1">
    <citation type="journal article" date="2020" name="Stud. Mycol.">
        <title>101 Dothideomycetes genomes: a test case for predicting lifestyles and emergence of pathogens.</title>
        <authorList>
            <person name="Haridas S."/>
            <person name="Albert R."/>
            <person name="Binder M."/>
            <person name="Bloem J."/>
            <person name="Labutti K."/>
            <person name="Salamov A."/>
            <person name="Andreopoulos B."/>
            <person name="Baker S."/>
            <person name="Barry K."/>
            <person name="Bills G."/>
            <person name="Bluhm B."/>
            <person name="Cannon C."/>
            <person name="Castanera R."/>
            <person name="Culley D."/>
            <person name="Daum C."/>
            <person name="Ezra D."/>
            <person name="Gonzalez J."/>
            <person name="Henrissat B."/>
            <person name="Kuo A."/>
            <person name="Liang C."/>
            <person name="Lipzen A."/>
            <person name="Lutzoni F."/>
            <person name="Magnuson J."/>
            <person name="Mondo S."/>
            <person name="Nolan M."/>
            <person name="Ohm R."/>
            <person name="Pangilinan J."/>
            <person name="Park H.-J."/>
            <person name="Ramirez L."/>
            <person name="Alfaro M."/>
            <person name="Sun H."/>
            <person name="Tritt A."/>
            <person name="Yoshinaga Y."/>
            <person name="Zwiers L.-H."/>
            <person name="Turgeon B."/>
            <person name="Goodwin S."/>
            <person name="Spatafora J."/>
            <person name="Crous P."/>
            <person name="Grigoriev I."/>
        </authorList>
    </citation>
    <scope>NUCLEOTIDE SEQUENCE</scope>
    <source>
        <strain evidence="1">Tuck. ex Michener</strain>
    </source>
</reference>
<sequence>MTVAEREREGVQVVLDGRDALPNTGSGKGATIQSCSELAYPDFCTWEDPESREPVRTTLPIYRRCLNKCIITRQGLVRDLHRKRCEAYTEGKVSPFYLGVRTDLIPLLKVSV</sequence>
<evidence type="ECO:0000313" key="1">
    <source>
        <dbReference type="EMBL" id="KAF2229988.1"/>
    </source>
</evidence>
<dbReference type="AlphaFoldDB" id="A0A6A6GWK7"/>
<organism evidence="1 2">
    <name type="scientific">Viridothelium virens</name>
    <name type="common">Speckled blister lichen</name>
    <name type="synonym">Trypethelium virens</name>
    <dbReference type="NCBI Taxonomy" id="1048519"/>
    <lineage>
        <taxon>Eukaryota</taxon>
        <taxon>Fungi</taxon>
        <taxon>Dikarya</taxon>
        <taxon>Ascomycota</taxon>
        <taxon>Pezizomycotina</taxon>
        <taxon>Dothideomycetes</taxon>
        <taxon>Dothideomycetes incertae sedis</taxon>
        <taxon>Trypetheliales</taxon>
        <taxon>Trypetheliaceae</taxon>
        <taxon>Viridothelium</taxon>
    </lineage>
</organism>
<dbReference type="Proteomes" id="UP000800092">
    <property type="component" value="Unassembled WGS sequence"/>
</dbReference>